<organism evidence="1 2">
    <name type="scientific">Novosphingobium resinovorum</name>
    <dbReference type="NCBI Taxonomy" id="158500"/>
    <lineage>
        <taxon>Bacteria</taxon>
        <taxon>Pseudomonadati</taxon>
        <taxon>Pseudomonadota</taxon>
        <taxon>Alphaproteobacteria</taxon>
        <taxon>Sphingomonadales</taxon>
        <taxon>Sphingomonadaceae</taxon>
        <taxon>Novosphingobium</taxon>
    </lineage>
</organism>
<dbReference type="GO" id="GO:0003824">
    <property type="term" value="F:catalytic activity"/>
    <property type="evidence" value="ECO:0007669"/>
    <property type="project" value="UniProtKB-ARBA"/>
</dbReference>
<protein>
    <submittedName>
        <fullName evidence="1">Acyl-CoA hydratase</fullName>
    </submittedName>
</protein>
<dbReference type="SUPFAM" id="SSF52096">
    <property type="entry name" value="ClpP/crotonase"/>
    <property type="match status" value="1"/>
</dbReference>
<dbReference type="InterPro" id="IPR029045">
    <property type="entry name" value="ClpP/crotonase-like_dom_sf"/>
</dbReference>
<dbReference type="CDD" id="cd06558">
    <property type="entry name" value="crotonase-like"/>
    <property type="match status" value="1"/>
</dbReference>
<reference evidence="2" key="1">
    <citation type="journal article" date="2017" name="J. Biotechnol.">
        <title>Complete genome sequence of Novosphingobium resinovorum SA1, a versatile xenobiotic-degrading bacterium capable of utilizing sulfanilic acid.</title>
        <authorList>
            <person name="Hegedus B."/>
            <person name="Kos P.B."/>
            <person name="Balint B."/>
            <person name="Maroti G."/>
            <person name="Gan H.M."/>
            <person name="Perei K."/>
            <person name="Rakhely G."/>
        </authorList>
    </citation>
    <scope>NUCLEOTIDE SEQUENCE [LARGE SCALE GENOMIC DNA]</scope>
    <source>
        <strain evidence="2">SA1</strain>
    </source>
</reference>
<dbReference type="PANTHER" id="PTHR11941:SF54">
    <property type="entry name" value="ENOYL-COA HYDRATASE, MITOCHONDRIAL"/>
    <property type="match status" value="1"/>
</dbReference>
<evidence type="ECO:0000313" key="2">
    <source>
        <dbReference type="Proteomes" id="UP000094626"/>
    </source>
</evidence>
<dbReference type="PANTHER" id="PTHR11941">
    <property type="entry name" value="ENOYL-COA HYDRATASE-RELATED"/>
    <property type="match status" value="1"/>
</dbReference>
<accession>A0A1D8AEI1</accession>
<dbReference type="Pfam" id="PF00378">
    <property type="entry name" value="ECH_1"/>
    <property type="match status" value="1"/>
</dbReference>
<dbReference type="OrthoDB" id="7332872at2"/>
<gene>
    <name evidence="1" type="ORF">BES08_27030</name>
</gene>
<dbReference type="InterPro" id="IPR001753">
    <property type="entry name" value="Enoyl-CoA_hydra/iso"/>
</dbReference>
<keyword evidence="1" id="KW-0614">Plasmid</keyword>
<dbReference type="KEGG" id="nre:BES08_27030"/>
<sequence>MSETQDHALLHEADGVLTVTLARPEKLNAIDDAITETLWQAVTALRDRPDLRVLVIAAQGRYFSAGIDLKTVTGRGGDIAADTPAAGAEYRTFYRRHHLLYDEMEAVEKPIVLAAQGPCLGAGLEMAVSCDFRLASDAASFRLPEVGLGTISGSGGVSRMTRLVGPHWSKWIAMAGQSVDAAQALAIGLVHAVHPAEVFAERVDAFARELAALPREALGLSKLTIDAVAATDRGTARDIERIAQTSLIFGHEFQARREAFTNRSKDGR</sequence>
<geneLocation type="plasmid" evidence="1 2">
    <name>pSA2</name>
</geneLocation>
<dbReference type="GO" id="GO:0006635">
    <property type="term" value="P:fatty acid beta-oxidation"/>
    <property type="evidence" value="ECO:0007669"/>
    <property type="project" value="TreeGrafter"/>
</dbReference>
<dbReference type="EMBL" id="CP017077">
    <property type="protein sequence ID" value="AOR80510.1"/>
    <property type="molecule type" value="Genomic_DNA"/>
</dbReference>
<name>A0A1D8AEI1_9SPHN</name>
<dbReference type="Proteomes" id="UP000094626">
    <property type="component" value="Plasmid pSA2"/>
</dbReference>
<dbReference type="RefSeq" id="WP_069709897.1">
    <property type="nucleotide sequence ID" value="NZ_CP017077.1"/>
</dbReference>
<dbReference type="Gene3D" id="3.90.226.10">
    <property type="entry name" value="2-enoyl-CoA Hydratase, Chain A, domain 1"/>
    <property type="match status" value="1"/>
</dbReference>
<proteinExistence type="predicted"/>
<keyword evidence="2" id="KW-1185">Reference proteome</keyword>
<evidence type="ECO:0000313" key="1">
    <source>
        <dbReference type="EMBL" id="AOR80510.1"/>
    </source>
</evidence>
<dbReference type="AlphaFoldDB" id="A0A1D8AEI1"/>